<dbReference type="Proteomes" id="UP000241690">
    <property type="component" value="Unassembled WGS sequence"/>
</dbReference>
<feature type="chain" id="PRO_5015419327" description="Secreted protein" evidence="1">
    <location>
        <begin position="20"/>
        <end position="115"/>
    </location>
</feature>
<reference evidence="2 3" key="1">
    <citation type="submission" date="2016-07" db="EMBL/GenBank/DDBJ databases">
        <title>Multiple horizontal gene transfer events from other fungi enriched the ability of initially mycotrophic Trichoderma (Ascomycota) to feed on dead plant biomass.</title>
        <authorList>
            <consortium name="DOE Joint Genome Institute"/>
            <person name="Aerts A."/>
            <person name="Atanasova L."/>
            <person name="Chenthamara K."/>
            <person name="Zhang J."/>
            <person name="Grujic M."/>
            <person name="Henrissat B."/>
            <person name="Kuo A."/>
            <person name="Salamov A."/>
            <person name="Lipzen A."/>
            <person name="Labutti K."/>
            <person name="Barry K."/>
            <person name="Miao Y."/>
            <person name="Rahimi M.J."/>
            <person name="Shen Q."/>
            <person name="Grigoriev I.V."/>
            <person name="Kubicek C.P."/>
            <person name="Druzhinina I.S."/>
        </authorList>
    </citation>
    <scope>NUCLEOTIDE SEQUENCE [LARGE SCALE GENOMIC DNA]</scope>
    <source>
        <strain evidence="2 3">CBS 226.95</strain>
    </source>
</reference>
<name>A0A2T4A5P7_TRIHA</name>
<dbReference type="RefSeq" id="XP_024772066.1">
    <property type="nucleotide sequence ID" value="XM_024917625.1"/>
</dbReference>
<evidence type="ECO:0000313" key="2">
    <source>
        <dbReference type="EMBL" id="PTB52389.1"/>
    </source>
</evidence>
<evidence type="ECO:0000256" key="1">
    <source>
        <dbReference type="SAM" id="SignalP"/>
    </source>
</evidence>
<gene>
    <name evidence="2" type="ORF">M431DRAFT_497684</name>
</gene>
<evidence type="ECO:0000313" key="3">
    <source>
        <dbReference type="Proteomes" id="UP000241690"/>
    </source>
</evidence>
<keyword evidence="3" id="KW-1185">Reference proteome</keyword>
<sequence>MHACFLRAALACAVPAASGLVITHMHLGTQPPRWVWTSYIGQVGGAAEVILKRNLNALVLGAASCVLRRANFNKKKETKTLVLVALAPTTWCAVSLPLELLLLCICMSNAAEHLD</sequence>
<feature type="signal peptide" evidence="1">
    <location>
        <begin position="1"/>
        <end position="19"/>
    </location>
</feature>
<keyword evidence="1" id="KW-0732">Signal</keyword>
<organism evidence="2 3">
    <name type="scientific">Trichoderma harzianum CBS 226.95</name>
    <dbReference type="NCBI Taxonomy" id="983964"/>
    <lineage>
        <taxon>Eukaryota</taxon>
        <taxon>Fungi</taxon>
        <taxon>Dikarya</taxon>
        <taxon>Ascomycota</taxon>
        <taxon>Pezizomycotina</taxon>
        <taxon>Sordariomycetes</taxon>
        <taxon>Hypocreomycetidae</taxon>
        <taxon>Hypocreales</taxon>
        <taxon>Hypocreaceae</taxon>
        <taxon>Trichoderma</taxon>
    </lineage>
</organism>
<protein>
    <recommendedName>
        <fullName evidence="4">Secreted protein</fullName>
    </recommendedName>
</protein>
<proteinExistence type="predicted"/>
<evidence type="ECO:0008006" key="4">
    <source>
        <dbReference type="Google" id="ProtNLM"/>
    </source>
</evidence>
<dbReference type="AlphaFoldDB" id="A0A2T4A5P7"/>
<dbReference type="EMBL" id="KZ679684">
    <property type="protein sequence ID" value="PTB52389.1"/>
    <property type="molecule type" value="Genomic_DNA"/>
</dbReference>
<dbReference type="GeneID" id="36626194"/>
<accession>A0A2T4A5P7</accession>